<evidence type="ECO:0008006" key="3">
    <source>
        <dbReference type="Google" id="ProtNLM"/>
    </source>
</evidence>
<dbReference type="GO" id="GO:0003824">
    <property type="term" value="F:catalytic activity"/>
    <property type="evidence" value="ECO:0007669"/>
    <property type="project" value="UniProtKB-ARBA"/>
</dbReference>
<dbReference type="AlphaFoldDB" id="A0A6N8UAD7"/>
<dbReference type="Proteomes" id="UP000434036">
    <property type="component" value="Unassembled WGS sequence"/>
</dbReference>
<protein>
    <recommendedName>
        <fullName evidence="3">DegT/DnrJ/EryC1/StrS aminotransferase family protein</fullName>
    </recommendedName>
</protein>
<reference evidence="1 2" key="2">
    <citation type="submission" date="2020-01" db="EMBL/GenBank/DDBJ databases">
        <title>Clostridiaceae sp. nov. isolated from the gut of human by culturomics.</title>
        <authorList>
            <person name="Chang Y."/>
        </authorList>
    </citation>
    <scope>NUCLEOTIDE SEQUENCE [LARGE SCALE GENOMIC DNA]</scope>
    <source>
        <strain evidence="1 2">DONG20-135</strain>
    </source>
</reference>
<keyword evidence="2" id="KW-1185">Reference proteome</keyword>
<accession>A0A6N8UAD7</accession>
<dbReference type="Gene3D" id="3.40.640.10">
    <property type="entry name" value="Type I PLP-dependent aspartate aminotransferase-like (Major domain)"/>
    <property type="match status" value="1"/>
</dbReference>
<dbReference type="EMBL" id="WUUQ01000001">
    <property type="protein sequence ID" value="MXQ72767.1"/>
    <property type="molecule type" value="Genomic_DNA"/>
</dbReference>
<gene>
    <name evidence="1" type="ORF">GSF08_02245</name>
</gene>
<dbReference type="SUPFAM" id="SSF53383">
    <property type="entry name" value="PLP-dependent transferases"/>
    <property type="match status" value="1"/>
</dbReference>
<dbReference type="InterPro" id="IPR015421">
    <property type="entry name" value="PyrdxlP-dep_Trfase_major"/>
</dbReference>
<evidence type="ECO:0000313" key="2">
    <source>
        <dbReference type="Proteomes" id="UP000434036"/>
    </source>
</evidence>
<dbReference type="Gene3D" id="3.90.1150.10">
    <property type="entry name" value="Aspartate Aminotransferase, domain 1"/>
    <property type="match status" value="1"/>
</dbReference>
<name>A0A6N8UAD7_9FIRM</name>
<organism evidence="1 2">
    <name type="scientific">Copranaerobaculum intestinale</name>
    <dbReference type="NCBI Taxonomy" id="2692629"/>
    <lineage>
        <taxon>Bacteria</taxon>
        <taxon>Bacillati</taxon>
        <taxon>Bacillota</taxon>
        <taxon>Erysipelotrichia</taxon>
        <taxon>Erysipelotrichales</taxon>
        <taxon>Erysipelotrichaceae</taxon>
        <taxon>Copranaerobaculum</taxon>
    </lineage>
</organism>
<proteinExistence type="predicted"/>
<dbReference type="InterPro" id="IPR015422">
    <property type="entry name" value="PyrdxlP-dep_Trfase_small"/>
</dbReference>
<sequence>MIRKEIGSDWEIYMNRFFLQDNFYFFRSCRDALNYIAHCFKSNIEVVLPAYSCDSVITPFSKKEDNIKFYGIDNNFKFLKSEVEGLCEKADILLLIDYFGISCVDEEFLKKIKNKNPNICIIIDKTQNFFGDIWYYEYADYVVCSLRKWFSLPDGGLLVSKNKLDIEFLNDDSFYNLKLNAGFTKYEYLHNLCDDKSYFLDASKKADTILSKMDNYAISDFSYFKLLTYDISQIKKIRAGNFVYLKENMTDVNISKIEACENSLYFPILTKNRDVLQQYLSENNVYCPVIWELDPEQRMYGKCGYLSDHILCIPIDQRYTLDDMEEICYKINCFQEKNS</sequence>
<dbReference type="InterPro" id="IPR015424">
    <property type="entry name" value="PyrdxlP-dep_Trfase"/>
</dbReference>
<reference evidence="1 2" key="1">
    <citation type="submission" date="2019-12" db="EMBL/GenBank/DDBJ databases">
        <authorList>
            <person name="Yang R."/>
        </authorList>
    </citation>
    <scope>NUCLEOTIDE SEQUENCE [LARGE SCALE GENOMIC DNA]</scope>
    <source>
        <strain evidence="1 2">DONG20-135</strain>
    </source>
</reference>
<dbReference type="RefSeq" id="WP_160624249.1">
    <property type="nucleotide sequence ID" value="NZ_WUUQ01000001.1"/>
</dbReference>
<comment type="caution">
    <text evidence="1">The sequence shown here is derived from an EMBL/GenBank/DDBJ whole genome shotgun (WGS) entry which is preliminary data.</text>
</comment>
<evidence type="ECO:0000313" key="1">
    <source>
        <dbReference type="EMBL" id="MXQ72767.1"/>
    </source>
</evidence>